<feature type="coiled-coil region" evidence="9">
    <location>
        <begin position="120"/>
        <end position="147"/>
    </location>
</feature>
<gene>
    <name evidence="12" type="ORF">KCTCHS21_09460</name>
</gene>
<evidence type="ECO:0000256" key="9">
    <source>
        <dbReference type="SAM" id="Coils"/>
    </source>
</evidence>
<proteinExistence type="predicted"/>
<sequence length="544" mass="63146">MTLKVLILDDEMIQRKGIIVKIQSYALPLTIIGEAGDGEEGLELIRQEIPDIVITDVRMPEMNGLDFIEKVLEINALISFVIISGYSDFEYAKRAIKYGISDYLLKPIDEDELQLVLSQLIHKKESVKKSQAELDKLKQDHEMNRESIRKQYLTRIIQTGQASLPMENNSKLVTDMEHSHPYFLAIVLELEPFILPHYSFRAGEEHLIWFAVENVMSDQMKLANYDGFIFQHAIHQNEMVYVLGISHINENIMIKEWLANVLYGINRYLKLDVTIAIGSVVDQMSLMQQSYQLAKLSLRNKMMQGANQIYDYSVIRAQSNSKHNVINDHEERLLFKLLSDGNGVGLINWVEKRVQLLVDTPMSTYVHLEWFCVDMYLLMRKYLIEKTKNSDLLIGEMDDLQFWLQNLMSWKDAVQHISNQLSQITIFIAAKENQPGKDLMGEIKQYLDSNLQSPISLQLIAERFFINPTYFSRRFKENYGQSYSEYLTNLRLNKASEWLVGTDLKIQEIAELVGYEGAAYFSNVFKKERGLSPNEFRQEHRTPK</sequence>
<dbReference type="EMBL" id="AP019400">
    <property type="protein sequence ID" value="BBI31547.1"/>
    <property type="molecule type" value="Genomic_DNA"/>
</dbReference>
<dbReference type="InterPro" id="IPR011006">
    <property type="entry name" value="CheY-like_superfamily"/>
</dbReference>
<keyword evidence="4" id="KW-0902">Two-component regulatory system</keyword>
<accession>A0A3T1D0A9</accession>
<dbReference type="Pfam" id="PF12833">
    <property type="entry name" value="HTH_18"/>
    <property type="match status" value="1"/>
</dbReference>
<dbReference type="InterPro" id="IPR051552">
    <property type="entry name" value="HptR"/>
</dbReference>
<dbReference type="InterPro" id="IPR018062">
    <property type="entry name" value="HTH_AraC-typ_CS"/>
</dbReference>
<dbReference type="SUPFAM" id="SSF46689">
    <property type="entry name" value="Homeodomain-like"/>
    <property type="match status" value="2"/>
</dbReference>
<dbReference type="PANTHER" id="PTHR42713">
    <property type="entry name" value="HISTIDINE KINASE-RELATED"/>
    <property type="match status" value="1"/>
</dbReference>
<evidence type="ECO:0000259" key="11">
    <source>
        <dbReference type="PROSITE" id="PS50110"/>
    </source>
</evidence>
<dbReference type="PROSITE" id="PS00041">
    <property type="entry name" value="HTH_ARAC_FAMILY_1"/>
    <property type="match status" value="1"/>
</dbReference>
<evidence type="ECO:0000256" key="4">
    <source>
        <dbReference type="ARBA" id="ARBA00023012"/>
    </source>
</evidence>
<evidence type="ECO:0000256" key="1">
    <source>
        <dbReference type="ARBA" id="ARBA00004496"/>
    </source>
</evidence>
<dbReference type="Pfam" id="PF00072">
    <property type="entry name" value="Response_reg"/>
    <property type="match status" value="1"/>
</dbReference>
<dbReference type="InterPro" id="IPR018060">
    <property type="entry name" value="HTH_AraC"/>
</dbReference>
<evidence type="ECO:0000313" key="12">
    <source>
        <dbReference type="EMBL" id="BBI31547.1"/>
    </source>
</evidence>
<dbReference type="AlphaFoldDB" id="A0A3T1D0A9"/>
<dbReference type="SMART" id="SM00342">
    <property type="entry name" value="HTH_ARAC"/>
    <property type="match status" value="1"/>
</dbReference>
<evidence type="ECO:0000259" key="10">
    <source>
        <dbReference type="PROSITE" id="PS01124"/>
    </source>
</evidence>
<keyword evidence="7" id="KW-0804">Transcription</keyword>
<dbReference type="PANTHER" id="PTHR42713:SF3">
    <property type="entry name" value="TRANSCRIPTIONAL REGULATORY PROTEIN HPTR"/>
    <property type="match status" value="1"/>
</dbReference>
<dbReference type="CDD" id="cd17536">
    <property type="entry name" value="REC_YesN-like"/>
    <property type="match status" value="1"/>
</dbReference>
<evidence type="ECO:0000313" key="13">
    <source>
        <dbReference type="Proteomes" id="UP000289856"/>
    </source>
</evidence>
<dbReference type="GO" id="GO:0003700">
    <property type="term" value="F:DNA-binding transcription factor activity"/>
    <property type="evidence" value="ECO:0007669"/>
    <property type="project" value="InterPro"/>
</dbReference>
<keyword evidence="6" id="KW-0238">DNA-binding</keyword>
<keyword evidence="13" id="KW-1185">Reference proteome</keyword>
<name>A0A3T1D0A9_9BACL</name>
<dbReference type="InterPro" id="IPR001789">
    <property type="entry name" value="Sig_transdc_resp-reg_receiver"/>
</dbReference>
<dbReference type="InterPro" id="IPR009057">
    <property type="entry name" value="Homeodomain-like_sf"/>
</dbReference>
<dbReference type="OrthoDB" id="342399at2"/>
<dbReference type="Proteomes" id="UP000289856">
    <property type="component" value="Chromosome"/>
</dbReference>
<keyword evidence="2" id="KW-0963">Cytoplasm</keyword>
<evidence type="ECO:0000256" key="5">
    <source>
        <dbReference type="ARBA" id="ARBA00023015"/>
    </source>
</evidence>
<dbReference type="GO" id="GO:0043565">
    <property type="term" value="F:sequence-specific DNA binding"/>
    <property type="evidence" value="ECO:0007669"/>
    <property type="project" value="InterPro"/>
</dbReference>
<dbReference type="GO" id="GO:0005737">
    <property type="term" value="C:cytoplasm"/>
    <property type="evidence" value="ECO:0007669"/>
    <property type="project" value="UniProtKB-SubCell"/>
</dbReference>
<dbReference type="KEGG" id="cohn:KCTCHS21_09460"/>
<protein>
    <recommendedName>
        <fullName evidence="14">DNA-binding response regulator</fullName>
    </recommendedName>
</protein>
<evidence type="ECO:0008006" key="14">
    <source>
        <dbReference type="Google" id="ProtNLM"/>
    </source>
</evidence>
<organism evidence="12 13">
    <name type="scientific">Cohnella abietis</name>
    <dbReference type="NCBI Taxonomy" id="2507935"/>
    <lineage>
        <taxon>Bacteria</taxon>
        <taxon>Bacillati</taxon>
        <taxon>Bacillota</taxon>
        <taxon>Bacilli</taxon>
        <taxon>Bacillales</taxon>
        <taxon>Paenibacillaceae</taxon>
        <taxon>Cohnella</taxon>
    </lineage>
</organism>
<dbReference type="InterPro" id="IPR020449">
    <property type="entry name" value="Tscrpt_reg_AraC-type_HTH"/>
</dbReference>
<feature type="modified residue" description="4-aspartylphosphate" evidence="8">
    <location>
        <position position="56"/>
    </location>
</feature>
<feature type="domain" description="Response regulatory" evidence="11">
    <location>
        <begin position="4"/>
        <end position="121"/>
    </location>
</feature>
<dbReference type="Gene3D" id="3.40.50.2300">
    <property type="match status" value="1"/>
</dbReference>
<keyword evidence="9" id="KW-0175">Coiled coil</keyword>
<keyword evidence="5" id="KW-0805">Transcription regulation</keyword>
<comment type="subcellular location">
    <subcellularLocation>
        <location evidence="1">Cytoplasm</location>
    </subcellularLocation>
</comment>
<evidence type="ECO:0000256" key="2">
    <source>
        <dbReference type="ARBA" id="ARBA00022490"/>
    </source>
</evidence>
<evidence type="ECO:0000256" key="7">
    <source>
        <dbReference type="ARBA" id="ARBA00023163"/>
    </source>
</evidence>
<evidence type="ECO:0000256" key="3">
    <source>
        <dbReference type="ARBA" id="ARBA00022553"/>
    </source>
</evidence>
<dbReference type="SMART" id="SM00448">
    <property type="entry name" value="REC"/>
    <property type="match status" value="1"/>
</dbReference>
<dbReference type="PRINTS" id="PR00032">
    <property type="entry name" value="HTHARAC"/>
</dbReference>
<dbReference type="PROSITE" id="PS01124">
    <property type="entry name" value="HTH_ARAC_FAMILY_2"/>
    <property type="match status" value="1"/>
</dbReference>
<evidence type="ECO:0000256" key="6">
    <source>
        <dbReference type="ARBA" id="ARBA00023125"/>
    </source>
</evidence>
<dbReference type="Gene3D" id="1.10.10.60">
    <property type="entry name" value="Homeodomain-like"/>
    <property type="match status" value="2"/>
</dbReference>
<evidence type="ECO:0000256" key="8">
    <source>
        <dbReference type="PROSITE-ProRule" id="PRU00169"/>
    </source>
</evidence>
<reference evidence="12 13" key="1">
    <citation type="submission" date="2019-01" db="EMBL/GenBank/DDBJ databases">
        <title>Complete genome sequence of Cohnella hallensis HS21 isolated from Korean fir (Abies koreana) rhizospheric soil.</title>
        <authorList>
            <person name="Jiang L."/>
            <person name="Kang S.W."/>
            <person name="Kim S."/>
            <person name="Jung J."/>
            <person name="Kim C.Y."/>
            <person name="Kim D.H."/>
            <person name="Kim S.W."/>
            <person name="Lee J."/>
        </authorList>
    </citation>
    <scope>NUCLEOTIDE SEQUENCE [LARGE SCALE GENOMIC DNA]</scope>
    <source>
        <strain evidence="12 13">HS21</strain>
    </source>
</reference>
<keyword evidence="3 8" id="KW-0597">Phosphoprotein</keyword>
<dbReference type="GO" id="GO:0000160">
    <property type="term" value="P:phosphorelay signal transduction system"/>
    <property type="evidence" value="ECO:0007669"/>
    <property type="project" value="UniProtKB-KW"/>
</dbReference>
<dbReference type="SUPFAM" id="SSF52172">
    <property type="entry name" value="CheY-like"/>
    <property type="match status" value="1"/>
</dbReference>
<dbReference type="PROSITE" id="PS50110">
    <property type="entry name" value="RESPONSE_REGULATORY"/>
    <property type="match status" value="1"/>
</dbReference>
<feature type="domain" description="HTH araC/xylS-type" evidence="10">
    <location>
        <begin position="441"/>
        <end position="539"/>
    </location>
</feature>